<evidence type="ECO:0000313" key="1">
    <source>
        <dbReference type="EMBL" id="WIO45856.1"/>
    </source>
</evidence>
<dbReference type="SUPFAM" id="SSF69754">
    <property type="entry name" value="Ribosome binding protein Y (YfiA homologue)"/>
    <property type="match status" value="1"/>
</dbReference>
<keyword evidence="2" id="KW-1185">Reference proteome</keyword>
<dbReference type="InterPro" id="IPR003489">
    <property type="entry name" value="RHF/RaiA"/>
</dbReference>
<evidence type="ECO:0000313" key="2">
    <source>
        <dbReference type="Proteomes" id="UP001177295"/>
    </source>
</evidence>
<name>A0ABY8WW89_9BACT</name>
<dbReference type="Proteomes" id="UP001177295">
    <property type="component" value="Chromosome"/>
</dbReference>
<dbReference type="Gene3D" id="3.30.160.100">
    <property type="entry name" value="Ribosome hibernation promotion factor-like"/>
    <property type="match status" value="1"/>
</dbReference>
<dbReference type="Pfam" id="PF02482">
    <property type="entry name" value="Ribosomal_S30AE"/>
    <property type="match status" value="1"/>
</dbReference>
<organism evidence="1 2">
    <name type="scientific">Candidatus Southlakia epibionticum</name>
    <dbReference type="NCBI Taxonomy" id="3043284"/>
    <lineage>
        <taxon>Bacteria</taxon>
        <taxon>Candidatus Saccharimonadota</taxon>
        <taxon>Candidatus Saccharimonadia</taxon>
        <taxon>Candidatus Saccharimonadales</taxon>
        <taxon>Candidatus Saccharimonadaceae</taxon>
        <taxon>Candidatus Southlakia</taxon>
    </lineage>
</organism>
<dbReference type="InterPro" id="IPR036567">
    <property type="entry name" value="RHF-like"/>
</dbReference>
<protein>
    <submittedName>
        <fullName evidence="1">Ribosome-associated translation inhibitor RaiA</fullName>
    </submittedName>
</protein>
<reference evidence="1 2" key="1">
    <citation type="journal article" date="2023" name="Cell">
        <title>Genetic manipulation of Patescibacteria provides mechanistic insights into microbial dark matter and the epibiotic lifestyle.</title>
        <authorList>
            <person name="Wang Y."/>
            <person name="Gallagher L.A."/>
            <person name="Andrade P.A."/>
            <person name="Liu A."/>
            <person name="Humphreys I.R."/>
            <person name="Turkarslan S."/>
            <person name="Cutler K.J."/>
            <person name="Arrieta-Ortiz M.L."/>
            <person name="Li Y."/>
            <person name="Radey M.C."/>
            <person name="McLean J.S."/>
            <person name="Cong Q."/>
            <person name="Baker D."/>
            <person name="Baliga N.S."/>
            <person name="Peterson S.B."/>
            <person name="Mougous J.D."/>
        </authorList>
    </citation>
    <scope>NUCLEOTIDE SEQUENCE [LARGE SCALE GENOMIC DNA]</scope>
    <source>
        <strain evidence="1 2">ML1</strain>
    </source>
</reference>
<sequence length="124" mass="13969">MIADVEVAGIGGYTPDEPTKKYIRKKIGALDRLVTRHARKTISAVVKIEEVNRDHGNKYEVEAVLTVPDKTIKAKDSTVNVLAATDIVEQKLAAQLRKYKEDRVPHVGRRGLLARFKRSYDREA</sequence>
<dbReference type="NCBIfam" id="TIGR00741">
    <property type="entry name" value="yfiA"/>
    <property type="match status" value="1"/>
</dbReference>
<dbReference type="RefSeq" id="WP_376754226.1">
    <property type="nucleotide sequence ID" value="NZ_CP124550.1"/>
</dbReference>
<gene>
    <name evidence="1" type="primary">raiA</name>
    <name evidence="1" type="ORF">SEML1_0226</name>
</gene>
<dbReference type="EMBL" id="CP124550">
    <property type="protein sequence ID" value="WIO45856.1"/>
    <property type="molecule type" value="Genomic_DNA"/>
</dbReference>
<proteinExistence type="predicted"/>
<accession>A0ABY8WW89</accession>